<dbReference type="Proteomes" id="UP000583266">
    <property type="component" value="Unassembled WGS sequence"/>
</dbReference>
<dbReference type="RefSeq" id="WP_169227384.1">
    <property type="nucleotide sequence ID" value="NZ_JABBGC010000003.1"/>
</dbReference>
<sequence length="326" mass="38326">MEINKPSISYPFADAINPYAAWLEGETRRWLSGNYPSLPDDIKEKYYHTATGYITARFFPFVSQERLIPLGRSSLWGLAFDDYYEHSRPKEYQSLSKRLSMLICGEDTPNSNENEFFHQMFVIANEFRQFMPDYWMQRFANSMRQYIHGMAEESIFKRELIFPSLDEYVNIRWKSVDVLQMVDGLEVATGEPLPDIIRHHPYMEQIVQLTCRIIAWTNDYFSVDKEEGLDVMNLILVLRHAESLSIEDATQEAIQIHNQDVREYLELCEHLPNFGSYNSTVQKFLIYNNYMIAGHARWYTADTKRYLPGGHPIDDFKNLDHSHSGR</sequence>
<dbReference type="GO" id="GO:0010333">
    <property type="term" value="F:terpene synthase activity"/>
    <property type="evidence" value="ECO:0007669"/>
    <property type="project" value="InterPro"/>
</dbReference>
<keyword evidence="3" id="KW-1185">Reference proteome</keyword>
<accession>A0A848GNT7</accession>
<keyword evidence="1" id="KW-0456">Lyase</keyword>
<name>A0A848GNT7_9BACT</name>
<evidence type="ECO:0000256" key="1">
    <source>
        <dbReference type="RuleBase" id="RU366034"/>
    </source>
</evidence>
<evidence type="ECO:0000313" key="3">
    <source>
        <dbReference type="Proteomes" id="UP000583266"/>
    </source>
</evidence>
<comment type="similarity">
    <text evidence="1">Belongs to the terpene synthase family.</text>
</comment>
<dbReference type="InterPro" id="IPR008949">
    <property type="entry name" value="Isoprenoid_synthase_dom_sf"/>
</dbReference>
<reference evidence="2 3" key="1">
    <citation type="submission" date="2020-04" db="EMBL/GenBank/DDBJ databases">
        <title>Chitinophaga sp. G-6-1-13 sp. nov., isolated from soil.</title>
        <authorList>
            <person name="Dahal R.H."/>
            <person name="Chaudhary D.K."/>
        </authorList>
    </citation>
    <scope>NUCLEOTIDE SEQUENCE [LARGE SCALE GENOMIC DNA]</scope>
    <source>
        <strain evidence="2 3">G-6-1-13</strain>
    </source>
</reference>
<dbReference type="AlphaFoldDB" id="A0A848GNT7"/>
<dbReference type="GO" id="GO:0046872">
    <property type="term" value="F:metal ion binding"/>
    <property type="evidence" value="ECO:0007669"/>
    <property type="project" value="UniProtKB-KW"/>
</dbReference>
<protein>
    <recommendedName>
        <fullName evidence="1">Terpene synthase</fullName>
        <ecNumber evidence="1">4.2.3.-</ecNumber>
    </recommendedName>
</protein>
<keyword evidence="1" id="KW-0460">Magnesium</keyword>
<dbReference type="Gene3D" id="1.10.600.10">
    <property type="entry name" value="Farnesyl Diphosphate Synthase"/>
    <property type="match status" value="1"/>
</dbReference>
<dbReference type="SFLD" id="SFLDG01020">
    <property type="entry name" value="Terpene_Cyclase_Like_2"/>
    <property type="match status" value="1"/>
</dbReference>
<proteinExistence type="inferred from homology"/>
<dbReference type="EC" id="4.2.3.-" evidence="1"/>
<comment type="caution">
    <text evidence="2">The sequence shown here is derived from an EMBL/GenBank/DDBJ whole genome shotgun (WGS) entry which is preliminary data.</text>
</comment>
<dbReference type="InterPro" id="IPR034686">
    <property type="entry name" value="Terpene_cyclase-like_2"/>
</dbReference>
<dbReference type="SFLD" id="SFLDS00005">
    <property type="entry name" value="Isoprenoid_Synthase_Type_I"/>
    <property type="match status" value="1"/>
</dbReference>
<dbReference type="SUPFAM" id="SSF48576">
    <property type="entry name" value="Terpenoid synthases"/>
    <property type="match status" value="1"/>
</dbReference>
<dbReference type="Pfam" id="PF19086">
    <property type="entry name" value="Terpene_syn_C_2"/>
    <property type="match status" value="1"/>
</dbReference>
<dbReference type="PANTHER" id="PTHR35201">
    <property type="entry name" value="TERPENE SYNTHASE"/>
    <property type="match status" value="1"/>
</dbReference>
<gene>
    <name evidence="2" type="ORF">HHL17_23965</name>
</gene>
<evidence type="ECO:0000313" key="2">
    <source>
        <dbReference type="EMBL" id="NML40275.1"/>
    </source>
</evidence>
<keyword evidence="1" id="KW-0479">Metal-binding</keyword>
<dbReference type="EMBL" id="JABBGC010000003">
    <property type="protein sequence ID" value="NML40275.1"/>
    <property type="molecule type" value="Genomic_DNA"/>
</dbReference>
<comment type="cofactor">
    <cofactor evidence="1">
        <name>Mg(2+)</name>
        <dbReference type="ChEBI" id="CHEBI:18420"/>
    </cofactor>
</comment>
<dbReference type="PANTHER" id="PTHR35201:SF4">
    <property type="entry name" value="BETA-PINACENE SYNTHASE-RELATED"/>
    <property type="match status" value="1"/>
</dbReference>
<organism evidence="2 3">
    <name type="scientific">Chitinophaga fulva</name>
    <dbReference type="NCBI Taxonomy" id="2728842"/>
    <lineage>
        <taxon>Bacteria</taxon>
        <taxon>Pseudomonadati</taxon>
        <taxon>Bacteroidota</taxon>
        <taxon>Chitinophagia</taxon>
        <taxon>Chitinophagales</taxon>
        <taxon>Chitinophagaceae</taxon>
        <taxon>Chitinophaga</taxon>
    </lineage>
</organism>